<dbReference type="EMBL" id="JARJFB010000096">
    <property type="protein sequence ID" value="MEA0971220.1"/>
    <property type="molecule type" value="Genomic_DNA"/>
</dbReference>
<accession>A0ABU5NDI4</accession>
<reference evidence="2 3" key="1">
    <citation type="submission" date="2023-03" db="EMBL/GenBank/DDBJ databases">
        <title>Host association and intracellularity evolved multiple times independently in the Rickettsiales.</title>
        <authorList>
            <person name="Castelli M."/>
            <person name="Nardi T."/>
            <person name="Gammuto L."/>
            <person name="Bellinzona G."/>
            <person name="Sabaneyeva E."/>
            <person name="Potekhin A."/>
            <person name="Serra V."/>
            <person name="Petroni G."/>
            <person name="Sassera D."/>
        </authorList>
    </citation>
    <scope>NUCLEOTIDE SEQUENCE [LARGE SCALE GENOMIC DNA]</scope>
    <source>
        <strain evidence="2 3">Sr 2-6</strain>
    </source>
</reference>
<keyword evidence="1" id="KW-1133">Transmembrane helix</keyword>
<sequence>MATDNKQNDQKEARKNPGVSNYVIIPVALAATLCGWITSPYGEALIKEVEAHWLHVVYLVYPAFTVLGGGSMLQRSTRAGKAALGALATFGIVFGFLALTK</sequence>
<protein>
    <submittedName>
        <fullName evidence="2">Uncharacterized protein</fullName>
    </submittedName>
</protein>
<keyword evidence="1" id="KW-0472">Membrane</keyword>
<keyword evidence="1" id="KW-0812">Transmembrane</keyword>
<dbReference type="Proteomes" id="UP001291687">
    <property type="component" value="Unassembled WGS sequence"/>
</dbReference>
<feature type="transmembrane region" description="Helical" evidence="1">
    <location>
        <begin position="51"/>
        <end position="70"/>
    </location>
</feature>
<gene>
    <name evidence="2" type="ORF">Megvenef_01193</name>
</gene>
<proteinExistence type="predicted"/>
<comment type="caution">
    <text evidence="2">The sequence shown here is derived from an EMBL/GenBank/DDBJ whole genome shotgun (WGS) entry which is preliminary data.</text>
</comment>
<name>A0ABU5NDI4_9RICK</name>
<evidence type="ECO:0000313" key="2">
    <source>
        <dbReference type="EMBL" id="MEA0971220.1"/>
    </source>
</evidence>
<feature type="transmembrane region" description="Helical" evidence="1">
    <location>
        <begin position="82"/>
        <end position="99"/>
    </location>
</feature>
<dbReference type="RefSeq" id="WP_322777123.1">
    <property type="nucleotide sequence ID" value="NZ_JARJFB010000096.1"/>
</dbReference>
<evidence type="ECO:0000313" key="3">
    <source>
        <dbReference type="Proteomes" id="UP001291687"/>
    </source>
</evidence>
<organism evidence="2 3">
    <name type="scientific">Candidatus Megaera venefica</name>
    <dbReference type="NCBI Taxonomy" id="2055910"/>
    <lineage>
        <taxon>Bacteria</taxon>
        <taxon>Pseudomonadati</taxon>
        <taxon>Pseudomonadota</taxon>
        <taxon>Alphaproteobacteria</taxon>
        <taxon>Rickettsiales</taxon>
        <taxon>Rickettsiaceae</taxon>
        <taxon>Candidatus Megaera</taxon>
    </lineage>
</organism>
<keyword evidence="3" id="KW-1185">Reference proteome</keyword>
<feature type="transmembrane region" description="Helical" evidence="1">
    <location>
        <begin position="21"/>
        <end position="39"/>
    </location>
</feature>
<evidence type="ECO:0000256" key="1">
    <source>
        <dbReference type="SAM" id="Phobius"/>
    </source>
</evidence>